<dbReference type="InterPro" id="IPR037238">
    <property type="entry name" value="YbiA-like_sf"/>
</dbReference>
<reference evidence="4" key="1">
    <citation type="submission" date="2022-09" db="EMBL/GenBank/DDBJ databases">
        <title>Complete genome sequence of Pseudomonas promysalinigenes strain RL-WG26, a newly isolated PGPR with the potential for plant salinity stress alleviation.</title>
        <authorList>
            <person name="Ren L."/>
            <person name="Wang G."/>
            <person name="Hu H."/>
        </authorList>
    </citation>
    <scope>NUCLEOTIDE SEQUENCE</scope>
    <source>
        <strain evidence="4">RL-WG26</strain>
    </source>
</reference>
<dbReference type="InterPro" id="IPR012816">
    <property type="entry name" value="NADAR"/>
</dbReference>
<dbReference type="Gene3D" id="1.10.357.40">
    <property type="entry name" value="YbiA-like"/>
    <property type="match status" value="1"/>
</dbReference>
<feature type="domain" description="NADAR" evidence="3">
    <location>
        <begin position="17"/>
        <end position="161"/>
    </location>
</feature>
<evidence type="ECO:0000313" key="4">
    <source>
        <dbReference type="EMBL" id="UXH40274.1"/>
    </source>
</evidence>
<protein>
    <submittedName>
        <fullName evidence="4">NADAR family protein</fullName>
    </submittedName>
</protein>
<dbReference type="RefSeq" id="WP_261744559.1">
    <property type="nucleotide sequence ID" value="NZ_CP104557.1"/>
</dbReference>
<accession>A0ABY6ANF0</accession>
<dbReference type="EMBL" id="CP104557">
    <property type="protein sequence ID" value="UXH40274.1"/>
    <property type="molecule type" value="Genomic_DNA"/>
</dbReference>
<sequence length="205" mass="23515">MGKVAIREYDRSNSIVFLKTSDEFGGLSNMAGGFPLFVNGNKILTSEALYQVCRFPHLPEVQSLIVSQTSPMTAKMRSKPFRSESRPDWMRVRVRVMRWCLRAKLVQNWDRFSKLLLMTEGLPIVEQSSKDKFWGASPQDDTKLVGANVLGRLLMELREDMISERLDRYRLAPLDIQDFLLFGQSVRTINLSDVIAAPENRPLFD</sequence>
<name>A0ABY6ANF0_9PSED</name>
<evidence type="ECO:0000256" key="2">
    <source>
        <dbReference type="ARBA" id="ARBA00000751"/>
    </source>
</evidence>
<dbReference type="Pfam" id="PF08719">
    <property type="entry name" value="NADAR"/>
    <property type="match status" value="1"/>
</dbReference>
<dbReference type="CDD" id="cd15457">
    <property type="entry name" value="NADAR"/>
    <property type="match status" value="1"/>
</dbReference>
<evidence type="ECO:0000259" key="3">
    <source>
        <dbReference type="Pfam" id="PF08719"/>
    </source>
</evidence>
<comment type="catalytic activity">
    <reaction evidence="1">
        <text>5-amino-6-(5-phospho-D-ribosylamino)uracil + H2O = 5,6-diaminouracil + D-ribose 5-phosphate</text>
        <dbReference type="Rhea" id="RHEA:55020"/>
        <dbReference type="ChEBI" id="CHEBI:15377"/>
        <dbReference type="ChEBI" id="CHEBI:46252"/>
        <dbReference type="ChEBI" id="CHEBI:58453"/>
        <dbReference type="ChEBI" id="CHEBI:78346"/>
    </reaction>
</comment>
<dbReference type="SUPFAM" id="SSF143990">
    <property type="entry name" value="YbiA-like"/>
    <property type="match status" value="1"/>
</dbReference>
<proteinExistence type="predicted"/>
<keyword evidence="5" id="KW-1185">Reference proteome</keyword>
<comment type="catalytic activity">
    <reaction evidence="2">
        <text>2,5-diamino-6-hydroxy-4-(5-phosphoribosylamino)-pyrimidine + H2O = 2,5,6-triamino-4-hydroxypyrimidine + D-ribose 5-phosphate</text>
        <dbReference type="Rhea" id="RHEA:23436"/>
        <dbReference type="ChEBI" id="CHEBI:15377"/>
        <dbReference type="ChEBI" id="CHEBI:58614"/>
        <dbReference type="ChEBI" id="CHEBI:78346"/>
        <dbReference type="ChEBI" id="CHEBI:137796"/>
    </reaction>
</comment>
<evidence type="ECO:0000313" key="5">
    <source>
        <dbReference type="Proteomes" id="UP001064504"/>
    </source>
</evidence>
<organism evidence="4 5">
    <name type="scientific">Pseudomonas promysalinigenes</name>
    <dbReference type="NCBI Taxonomy" id="485898"/>
    <lineage>
        <taxon>Bacteria</taxon>
        <taxon>Pseudomonadati</taxon>
        <taxon>Pseudomonadota</taxon>
        <taxon>Gammaproteobacteria</taxon>
        <taxon>Pseudomonadales</taxon>
        <taxon>Pseudomonadaceae</taxon>
        <taxon>Pseudomonas</taxon>
    </lineage>
</organism>
<evidence type="ECO:0000256" key="1">
    <source>
        <dbReference type="ARBA" id="ARBA00000022"/>
    </source>
</evidence>
<gene>
    <name evidence="4" type="ORF">N5C08_01585</name>
</gene>
<dbReference type="Proteomes" id="UP001064504">
    <property type="component" value="Chromosome"/>
</dbReference>